<keyword evidence="2" id="KW-0812">Transmembrane</keyword>
<evidence type="ECO:0000256" key="1">
    <source>
        <dbReference type="SAM" id="MobiDB-lite"/>
    </source>
</evidence>
<feature type="transmembrane region" description="Helical" evidence="2">
    <location>
        <begin position="109"/>
        <end position="130"/>
    </location>
</feature>
<protein>
    <recommendedName>
        <fullName evidence="5">Superfamily III holin-X</fullName>
    </recommendedName>
</protein>
<dbReference type="EMBL" id="JBEQCT010000001">
    <property type="protein sequence ID" value="MFM2483794.1"/>
    <property type="molecule type" value="Genomic_DNA"/>
</dbReference>
<gene>
    <name evidence="3" type="ORF">ABUE30_01695</name>
</gene>
<name>A0ABW9G2W2_9GAMM</name>
<evidence type="ECO:0000313" key="4">
    <source>
        <dbReference type="Proteomes" id="UP001629953"/>
    </source>
</evidence>
<evidence type="ECO:0000256" key="2">
    <source>
        <dbReference type="SAM" id="Phobius"/>
    </source>
</evidence>
<dbReference type="Proteomes" id="UP001629953">
    <property type="component" value="Unassembled WGS sequence"/>
</dbReference>
<keyword evidence="4" id="KW-1185">Reference proteome</keyword>
<dbReference type="RefSeq" id="WP_408621948.1">
    <property type="nucleotide sequence ID" value="NZ_JBEQCT010000001.1"/>
</dbReference>
<organism evidence="3 4">
    <name type="scientific">Celerinatantimonas yamalensis</name>
    <dbReference type="NCBI Taxonomy" id="559956"/>
    <lineage>
        <taxon>Bacteria</taxon>
        <taxon>Pseudomonadati</taxon>
        <taxon>Pseudomonadota</taxon>
        <taxon>Gammaproteobacteria</taxon>
        <taxon>Celerinatantimonadaceae</taxon>
        <taxon>Celerinatantimonas</taxon>
    </lineage>
</organism>
<accession>A0ABW9G2W2</accession>
<proteinExistence type="predicted"/>
<evidence type="ECO:0008006" key="5">
    <source>
        <dbReference type="Google" id="ProtNLM"/>
    </source>
</evidence>
<reference evidence="3 4" key="1">
    <citation type="journal article" date="2013" name="Int. J. Syst. Evol. Microbiol.">
        <title>Celerinatantimonas yamalensis sp. nov., a cold-adapted diazotrophic bacterium from a cold permafrost brine.</title>
        <authorList>
            <person name="Shcherbakova V."/>
            <person name="Chuvilskaya N."/>
            <person name="Rivkina E."/>
            <person name="Demidov N."/>
            <person name="Uchaeva V."/>
            <person name="Suetin S."/>
            <person name="Suzina N."/>
            <person name="Gilichinsky D."/>
        </authorList>
    </citation>
    <scope>NUCLEOTIDE SEQUENCE [LARGE SCALE GENOMIC DNA]</scope>
    <source>
        <strain evidence="3 4">C7</strain>
    </source>
</reference>
<feature type="compositionally biased region" description="Polar residues" evidence="1">
    <location>
        <begin position="8"/>
        <end position="23"/>
    </location>
</feature>
<comment type="caution">
    <text evidence="3">The sequence shown here is derived from an EMBL/GenBank/DDBJ whole genome shotgun (WGS) entry which is preliminary data.</text>
</comment>
<sequence length="165" mass="18122">MEEPSDGPETSNPDSAKPNSADQDITDKETSKEKALAKTLADQLMALSGQTAVAAKELGELFRLELQLSAGDAGRLLLTWLALFPAFILAWVSLCALTAWFVYDFSTSISLALATFTLLQIVLCIALLLLRKRFRSGLGFKRTKTHAKRLLQGMTDETTEIDKKD</sequence>
<feature type="region of interest" description="Disordered" evidence="1">
    <location>
        <begin position="1"/>
        <end position="32"/>
    </location>
</feature>
<evidence type="ECO:0000313" key="3">
    <source>
        <dbReference type="EMBL" id="MFM2483794.1"/>
    </source>
</evidence>
<keyword evidence="2" id="KW-0472">Membrane</keyword>
<feature type="transmembrane region" description="Helical" evidence="2">
    <location>
        <begin position="77"/>
        <end position="103"/>
    </location>
</feature>
<keyword evidence="2" id="KW-1133">Transmembrane helix</keyword>